<name>A0A2K9DXL2_9FIRM</name>
<sequence length="193" mass="22110">MDIRITTTDAKIGIETINARLERKSNPARMEIRQKQALLEIETEKPKIKIDQYEAFASAGRKNNLDLAVEIAQVGYQRVMEYIAEKAEEGDRLAAIHIKEDPIVEFGEKAVYVQQREFNIDFIPKARPKITVEEGEVKVELAGGPNAFFDKVKINFVPHTYDTKYIPGKVNIYMIQYPSVEIEYVGNNIDQYV</sequence>
<evidence type="ECO:0000313" key="3">
    <source>
        <dbReference type="Proteomes" id="UP000233534"/>
    </source>
</evidence>
<evidence type="ECO:0000313" key="1">
    <source>
        <dbReference type="EMBL" id="AUG56252.1"/>
    </source>
</evidence>
<evidence type="ECO:0000313" key="4">
    <source>
        <dbReference type="Proteomes" id="UP000239720"/>
    </source>
</evidence>
<dbReference type="EMBL" id="CP025197">
    <property type="protein sequence ID" value="AUG56252.1"/>
    <property type="molecule type" value="Genomic_DNA"/>
</dbReference>
<dbReference type="AlphaFoldDB" id="A0A2K9DXL2"/>
<dbReference type="Proteomes" id="UP000233534">
    <property type="component" value="Chromosome"/>
</dbReference>
<dbReference type="KEGG" id="hsc:HVS_01430"/>
<protein>
    <submittedName>
        <fullName evidence="1">Uncharacterized protein</fullName>
    </submittedName>
</protein>
<evidence type="ECO:0000313" key="2">
    <source>
        <dbReference type="EMBL" id="PQQ65564.1"/>
    </source>
</evidence>
<gene>
    <name evidence="2" type="ORF">B9R14_01460</name>
    <name evidence="1" type="ORF">HVS_01430</name>
</gene>
<dbReference type="EMBL" id="NEMB01000003">
    <property type="protein sequence ID" value="PQQ65564.1"/>
    <property type="molecule type" value="Genomic_DNA"/>
</dbReference>
<reference evidence="2 4" key="2">
    <citation type="journal article" date="2018" name="Syst. Appl. Microbiol.">
        <title>Characterization and high-quality draft genome sequence of Herbivorax saccincola A7, an anaerobic, alkaliphilic, thermophilic, cellulolytic, and xylanolytic bacterium.</title>
        <authorList>
            <person name="Aikawa S."/>
            <person name="Baramee S."/>
            <person name="Sermsathanaswadi J."/>
            <person name="Thianheng P."/>
            <person name="Tachaapaikoon C."/>
            <person name="Shikata A."/>
            <person name="Waeonukul R."/>
            <person name="Pason P."/>
            <person name="Ratanakhanokchai K."/>
            <person name="Kosugi A."/>
        </authorList>
    </citation>
    <scope>NUCLEOTIDE SEQUENCE [LARGE SCALE GENOMIC DNA]</scope>
    <source>
        <strain evidence="2 4">A7</strain>
    </source>
</reference>
<organism evidence="1 3">
    <name type="scientific">Acetivibrio saccincola</name>
    <dbReference type="NCBI Taxonomy" id="1677857"/>
    <lineage>
        <taxon>Bacteria</taxon>
        <taxon>Bacillati</taxon>
        <taxon>Bacillota</taxon>
        <taxon>Clostridia</taxon>
        <taxon>Eubacteriales</taxon>
        <taxon>Oscillospiraceae</taxon>
        <taxon>Acetivibrio</taxon>
    </lineage>
</organism>
<dbReference type="Proteomes" id="UP000239720">
    <property type="component" value="Unassembled WGS sequence"/>
</dbReference>
<dbReference type="InterPro" id="IPR045527">
    <property type="entry name" value="DUF6470"/>
</dbReference>
<reference evidence="1 3" key="1">
    <citation type="submission" date="2017-12" db="EMBL/GenBank/DDBJ databases">
        <title>Complete genome sequence of Herbivorax saccincola GGR1, a novel Cellulosome-producing hydrolytic bacterium in a thermophilic biogas plant, established by Illumina and Nanopore MinION sequencing.</title>
        <authorList>
            <person name="Pechtl A."/>
            <person name="Ruckert C."/>
            <person name="Koeck D.E."/>
            <person name="Maus I."/>
            <person name="Winkler A."/>
            <person name="Kalinowski J."/>
            <person name="Puhler A."/>
            <person name="Schwarz W.W."/>
            <person name="Zverlov V.V."/>
            <person name="Schluter A."/>
            <person name="Liebl W."/>
        </authorList>
    </citation>
    <scope>NUCLEOTIDE SEQUENCE [LARGE SCALE GENOMIC DNA]</scope>
    <source>
        <strain evidence="1">GGR1</strain>
        <strain evidence="3">SR1</strain>
    </source>
</reference>
<dbReference type="Pfam" id="PF20074">
    <property type="entry name" value="DUF6470"/>
    <property type="match status" value="1"/>
</dbReference>
<proteinExistence type="predicted"/>
<dbReference type="OrthoDB" id="2112831at2"/>
<dbReference type="RefSeq" id="WP_101298673.1">
    <property type="nucleotide sequence ID" value="NZ_CP025197.1"/>
</dbReference>
<keyword evidence="3" id="KW-1185">Reference proteome</keyword>
<accession>A0A2K9DXL2</accession>